<evidence type="ECO:0000313" key="2">
    <source>
        <dbReference type="EMBL" id="KAL3696366.1"/>
    </source>
</evidence>
<evidence type="ECO:0000313" key="3">
    <source>
        <dbReference type="Proteomes" id="UP001633002"/>
    </source>
</evidence>
<accession>A0ABD3HZJ1</accession>
<proteinExistence type="predicted"/>
<dbReference type="AlphaFoldDB" id="A0ABD3HZJ1"/>
<dbReference type="InterPro" id="IPR002792">
    <property type="entry name" value="TRAM_dom"/>
</dbReference>
<name>A0ABD3HZJ1_9MARC</name>
<dbReference type="Proteomes" id="UP001633002">
    <property type="component" value="Unassembled WGS sequence"/>
</dbReference>
<evidence type="ECO:0000259" key="1">
    <source>
        <dbReference type="PROSITE" id="PS50926"/>
    </source>
</evidence>
<comment type="caution">
    <text evidence="2">The sequence shown here is derived from an EMBL/GenBank/DDBJ whole genome shotgun (WGS) entry which is preliminary data.</text>
</comment>
<keyword evidence="3" id="KW-1185">Reference proteome</keyword>
<gene>
    <name evidence="2" type="ORF">R1sor_010442</name>
</gene>
<organism evidence="2 3">
    <name type="scientific">Riccia sorocarpa</name>
    <dbReference type="NCBI Taxonomy" id="122646"/>
    <lineage>
        <taxon>Eukaryota</taxon>
        <taxon>Viridiplantae</taxon>
        <taxon>Streptophyta</taxon>
        <taxon>Embryophyta</taxon>
        <taxon>Marchantiophyta</taxon>
        <taxon>Marchantiopsida</taxon>
        <taxon>Marchantiidae</taxon>
        <taxon>Marchantiales</taxon>
        <taxon>Ricciaceae</taxon>
        <taxon>Riccia</taxon>
    </lineage>
</organism>
<feature type="domain" description="TRAM" evidence="1">
    <location>
        <begin position="33"/>
        <end position="89"/>
    </location>
</feature>
<protein>
    <recommendedName>
        <fullName evidence="1">TRAM domain-containing protein</fullName>
    </recommendedName>
</protein>
<sequence length="89" mass="9681">MGGRPFVSGRLNVGRISFICMDFLLHQNCQAAKLKKGQLVIGVVISVDKKRGTVYLKADHKMLAAAMNGLSIEQLLPGSLVNARVRSED</sequence>
<dbReference type="EMBL" id="JBJQOH010000002">
    <property type="protein sequence ID" value="KAL3696366.1"/>
    <property type="molecule type" value="Genomic_DNA"/>
</dbReference>
<reference evidence="2 3" key="1">
    <citation type="submission" date="2024-09" db="EMBL/GenBank/DDBJ databases">
        <title>Chromosome-scale assembly of Riccia sorocarpa.</title>
        <authorList>
            <person name="Paukszto L."/>
        </authorList>
    </citation>
    <scope>NUCLEOTIDE SEQUENCE [LARGE SCALE GENOMIC DNA]</scope>
    <source>
        <strain evidence="2">LP-2024</strain>
        <tissue evidence="2">Aerial parts of the thallus</tissue>
    </source>
</reference>
<dbReference type="PROSITE" id="PS50926">
    <property type="entry name" value="TRAM"/>
    <property type="match status" value="1"/>
</dbReference>